<dbReference type="EMBL" id="DVNG01000120">
    <property type="protein sequence ID" value="HIU50955.1"/>
    <property type="molecule type" value="Genomic_DNA"/>
</dbReference>
<gene>
    <name evidence="1" type="ORF">IAD22_08090</name>
</gene>
<name>A0A9D1LZN4_9FIRM</name>
<accession>A0A9D1LZN4</accession>
<dbReference type="Proteomes" id="UP000824118">
    <property type="component" value="Unassembled WGS sequence"/>
</dbReference>
<protein>
    <submittedName>
        <fullName evidence="1">Uncharacterized protein</fullName>
    </submittedName>
</protein>
<reference evidence="1" key="1">
    <citation type="submission" date="2020-10" db="EMBL/GenBank/DDBJ databases">
        <authorList>
            <person name="Gilroy R."/>
        </authorList>
    </citation>
    <scope>NUCLEOTIDE SEQUENCE</scope>
    <source>
        <strain evidence="1">ChiGjej1B1-1684</strain>
    </source>
</reference>
<evidence type="ECO:0000313" key="2">
    <source>
        <dbReference type="Proteomes" id="UP000824118"/>
    </source>
</evidence>
<organism evidence="1 2">
    <name type="scientific">Candidatus Limousia pullorum</name>
    <dbReference type="NCBI Taxonomy" id="2840860"/>
    <lineage>
        <taxon>Bacteria</taxon>
        <taxon>Bacillati</taxon>
        <taxon>Bacillota</taxon>
        <taxon>Clostridia</taxon>
        <taxon>Eubacteriales</taxon>
        <taxon>Oscillospiraceae</taxon>
        <taxon>Oscillospiraceae incertae sedis</taxon>
        <taxon>Candidatus Limousia</taxon>
    </lineage>
</organism>
<evidence type="ECO:0000313" key="1">
    <source>
        <dbReference type="EMBL" id="HIU50955.1"/>
    </source>
</evidence>
<reference evidence="1" key="2">
    <citation type="journal article" date="2021" name="PeerJ">
        <title>Extensive microbial diversity within the chicken gut microbiome revealed by metagenomics and culture.</title>
        <authorList>
            <person name="Gilroy R."/>
            <person name="Ravi A."/>
            <person name="Getino M."/>
            <person name="Pursley I."/>
            <person name="Horton D.L."/>
            <person name="Alikhan N.F."/>
            <person name="Baker D."/>
            <person name="Gharbi K."/>
            <person name="Hall N."/>
            <person name="Watson M."/>
            <person name="Adriaenssens E.M."/>
            <person name="Foster-Nyarko E."/>
            <person name="Jarju S."/>
            <person name="Secka A."/>
            <person name="Antonio M."/>
            <person name="Oren A."/>
            <person name="Chaudhuri R.R."/>
            <person name="La Ragione R."/>
            <person name="Hildebrand F."/>
            <person name="Pallen M.J."/>
        </authorList>
    </citation>
    <scope>NUCLEOTIDE SEQUENCE</scope>
    <source>
        <strain evidence="1">ChiGjej1B1-1684</strain>
    </source>
</reference>
<dbReference type="AlphaFoldDB" id="A0A9D1LZN4"/>
<proteinExistence type="predicted"/>
<comment type="caution">
    <text evidence="1">The sequence shown here is derived from an EMBL/GenBank/DDBJ whole genome shotgun (WGS) entry which is preliminary data.</text>
</comment>
<sequence length="107" mass="12419">MYHSTEYHREFWNAARGRTVTYSHISEGKNTANGSYRLPSESEKKFVAARKQENLLRQIATVMDAFKGENVVWAYDNEPATTWLNQRNNSNFFQNIVWNATSLAPPF</sequence>